<dbReference type="EC" id="6.3.5.4" evidence="2"/>
<gene>
    <name evidence="5" type="ORF">NX02_19550</name>
</gene>
<dbReference type="EMBL" id="CP006644">
    <property type="protein sequence ID" value="AHE55569.1"/>
    <property type="molecule type" value="Genomic_DNA"/>
</dbReference>
<dbReference type="RefSeq" id="WP_025293734.1">
    <property type="nucleotide sequence ID" value="NZ_CP006644.1"/>
</dbReference>
<reference evidence="5 6" key="1">
    <citation type="submission" date="2013-07" db="EMBL/GenBank/DDBJ databases">
        <title>Completed genome of Sphingomonas sanxanigenens NX02.</title>
        <authorList>
            <person name="Ma T."/>
            <person name="Huang H."/>
            <person name="Wu M."/>
            <person name="Li X."/>
            <person name="Li G."/>
        </authorList>
    </citation>
    <scope>NUCLEOTIDE SEQUENCE [LARGE SCALE GENOMIC DNA]</scope>
    <source>
        <strain evidence="5 6">NX02</strain>
    </source>
</reference>
<comment type="catalytic activity">
    <reaction evidence="3">
        <text>L-aspartate + L-glutamine + ATP + H2O = L-asparagine + L-glutamate + AMP + diphosphate + H(+)</text>
        <dbReference type="Rhea" id="RHEA:12228"/>
        <dbReference type="ChEBI" id="CHEBI:15377"/>
        <dbReference type="ChEBI" id="CHEBI:15378"/>
        <dbReference type="ChEBI" id="CHEBI:29985"/>
        <dbReference type="ChEBI" id="CHEBI:29991"/>
        <dbReference type="ChEBI" id="CHEBI:30616"/>
        <dbReference type="ChEBI" id="CHEBI:33019"/>
        <dbReference type="ChEBI" id="CHEBI:58048"/>
        <dbReference type="ChEBI" id="CHEBI:58359"/>
        <dbReference type="ChEBI" id="CHEBI:456215"/>
        <dbReference type="EC" id="6.3.5.4"/>
    </reaction>
</comment>
<dbReference type="GO" id="GO:0006529">
    <property type="term" value="P:asparagine biosynthetic process"/>
    <property type="evidence" value="ECO:0007669"/>
    <property type="project" value="InterPro"/>
</dbReference>
<evidence type="ECO:0000256" key="1">
    <source>
        <dbReference type="ARBA" id="ARBA00005187"/>
    </source>
</evidence>
<dbReference type="eggNOG" id="COG0367">
    <property type="taxonomic scope" value="Bacteria"/>
</dbReference>
<protein>
    <recommendedName>
        <fullName evidence="2">asparagine synthase (glutamine-hydrolyzing)</fullName>
        <ecNumber evidence="2">6.3.5.4</ecNumber>
    </recommendedName>
</protein>
<dbReference type="OrthoDB" id="7053173at2"/>
<evidence type="ECO:0000313" key="6">
    <source>
        <dbReference type="Proteomes" id="UP000018851"/>
    </source>
</evidence>
<dbReference type="AlphaFoldDB" id="W0ACF8"/>
<sequence>MAIRYLALIGEAGERLELRDRIVARLAALRGPMRVCDYGRLVVAFSGGPAVKLEHGVILGTLFDRRYPARVDRLPDEEQRRIKGTRGRHLIETYWGGYVALLAGEGGSVDVVRAPFGELPCYRMTLGDATVVASDVGLMIDAGVLRPSLCWEAVARELAWRDLRTAETCLDGVSAVQGGERLRADAVGIHIDRLWSPWDFVARSTALTEGEAGEMVRRSVRACVAARASQFEHVLLMLSGGLDSSIVATCLAERKRPLSLLTLVTRDAVGDERDYGRLMARAVGLPLHEALRDVARIDPARSPSARLPRPAGRMFEQESTRLAREAAVAAGADAIFTGGGGDNIFCALQSAAPAADRLLTGGPGRAFLATAAEISRLAPASLFAVIRAAVGRTWSWRRSSPTAPDHLFLSGTARAAAGSAAPHAWLVAPRGALPGKAAHIKLLAYADSFLQGTDPQADLPTVAPLLGQPLVETCLRVPSWCWFADGRNRAVARRAFAAVLPEKIAGRRSKGSPDGFLGEICERHGAALREMLLGGLLARQGIIDAAAVERAWDAAGPMAPADFGRLLRLADVEAWARSWASRSAA</sequence>
<dbReference type="KEGG" id="ssan:NX02_19550"/>
<evidence type="ECO:0000256" key="3">
    <source>
        <dbReference type="ARBA" id="ARBA00048741"/>
    </source>
</evidence>
<dbReference type="HOGENOM" id="CLU_031685_1_0_5"/>
<dbReference type="Proteomes" id="UP000018851">
    <property type="component" value="Chromosome"/>
</dbReference>
<dbReference type="InterPro" id="IPR014729">
    <property type="entry name" value="Rossmann-like_a/b/a_fold"/>
</dbReference>
<dbReference type="SUPFAM" id="SSF56235">
    <property type="entry name" value="N-terminal nucleophile aminohydrolases (Ntn hydrolases)"/>
    <property type="match status" value="1"/>
</dbReference>
<dbReference type="PATRIC" id="fig|1123269.5.peg.3826"/>
<evidence type="ECO:0000313" key="5">
    <source>
        <dbReference type="EMBL" id="AHE55569.1"/>
    </source>
</evidence>
<dbReference type="SUPFAM" id="SSF52402">
    <property type="entry name" value="Adenine nucleotide alpha hydrolases-like"/>
    <property type="match status" value="1"/>
</dbReference>
<dbReference type="PANTHER" id="PTHR43284:SF1">
    <property type="entry name" value="ASPARAGINE SYNTHETASE"/>
    <property type="match status" value="1"/>
</dbReference>
<keyword evidence="6" id="KW-1185">Reference proteome</keyword>
<comment type="pathway">
    <text evidence="1">Amino-acid biosynthesis; L-asparagine biosynthesis; L-asparagine from L-aspartate (L-Gln route): step 1/1.</text>
</comment>
<dbReference type="PANTHER" id="PTHR43284">
    <property type="entry name" value="ASPARAGINE SYNTHETASE (GLUTAMINE-HYDROLYZING)"/>
    <property type="match status" value="1"/>
</dbReference>
<dbReference type="Pfam" id="PF00733">
    <property type="entry name" value="Asn_synthase"/>
    <property type="match status" value="1"/>
</dbReference>
<dbReference type="InterPro" id="IPR051786">
    <property type="entry name" value="ASN_synthetase/amidase"/>
</dbReference>
<dbReference type="GO" id="GO:0004066">
    <property type="term" value="F:asparagine synthase (glutamine-hydrolyzing) activity"/>
    <property type="evidence" value="ECO:0007669"/>
    <property type="project" value="UniProtKB-EC"/>
</dbReference>
<name>W0ACF8_9SPHN</name>
<proteinExistence type="predicted"/>
<dbReference type="STRING" id="1123269.NX02_19550"/>
<organism evidence="5 6">
    <name type="scientific">Sphingomonas sanxanigenens DSM 19645 = NX02</name>
    <dbReference type="NCBI Taxonomy" id="1123269"/>
    <lineage>
        <taxon>Bacteria</taxon>
        <taxon>Pseudomonadati</taxon>
        <taxon>Pseudomonadota</taxon>
        <taxon>Alphaproteobacteria</taxon>
        <taxon>Sphingomonadales</taxon>
        <taxon>Sphingomonadaceae</taxon>
        <taxon>Sphingomonas</taxon>
    </lineage>
</organism>
<dbReference type="InterPro" id="IPR029055">
    <property type="entry name" value="Ntn_hydrolases_N"/>
</dbReference>
<accession>W0ACF8</accession>
<evidence type="ECO:0000259" key="4">
    <source>
        <dbReference type="Pfam" id="PF00733"/>
    </source>
</evidence>
<evidence type="ECO:0000256" key="2">
    <source>
        <dbReference type="ARBA" id="ARBA00012737"/>
    </source>
</evidence>
<dbReference type="InterPro" id="IPR001962">
    <property type="entry name" value="Asn_synthase"/>
</dbReference>
<feature type="domain" description="Asparagine synthetase" evidence="4">
    <location>
        <begin position="216"/>
        <end position="576"/>
    </location>
</feature>
<dbReference type="Gene3D" id="3.40.50.620">
    <property type="entry name" value="HUPs"/>
    <property type="match status" value="2"/>
</dbReference>